<dbReference type="Pfam" id="PF17407">
    <property type="entry name" value="Nrap_D6"/>
    <property type="match status" value="1"/>
</dbReference>
<dbReference type="Proteomes" id="UP000001744">
    <property type="component" value="Unassembled WGS sequence"/>
</dbReference>
<evidence type="ECO:0000259" key="9">
    <source>
        <dbReference type="Pfam" id="PF17404"/>
    </source>
</evidence>
<feature type="domain" description="Nrap protein" evidence="8">
    <location>
        <begin position="307"/>
        <end position="447"/>
    </location>
</feature>
<keyword evidence="5" id="KW-0687">Ribonucleoprotein</keyword>
<dbReference type="GO" id="GO:0032040">
    <property type="term" value="C:small-subunit processome"/>
    <property type="evidence" value="ECO:0000318"/>
    <property type="project" value="GO_Central"/>
</dbReference>
<evidence type="ECO:0000256" key="1">
    <source>
        <dbReference type="ARBA" id="ARBA00004604"/>
    </source>
</evidence>
<evidence type="ECO:0000256" key="4">
    <source>
        <dbReference type="ARBA" id="ARBA00023242"/>
    </source>
</evidence>
<dbReference type="OrthoDB" id="10251401at2759"/>
<dbReference type="InterPro" id="IPR035369">
    <property type="entry name" value="Nrap_D4"/>
</dbReference>
<evidence type="ECO:0000259" key="12">
    <source>
        <dbReference type="Pfam" id="PF17407"/>
    </source>
</evidence>
<feature type="compositionally biased region" description="Polar residues" evidence="6">
    <location>
        <begin position="1"/>
        <end position="12"/>
    </location>
</feature>
<dbReference type="GO" id="GO:0032545">
    <property type="term" value="C:CURI complex"/>
    <property type="evidence" value="ECO:0000318"/>
    <property type="project" value="GO_Central"/>
</dbReference>
<dbReference type="EMBL" id="KE651167">
    <property type="protein sequence ID" value="EEB08029.1"/>
    <property type="molecule type" value="Genomic_DNA"/>
</dbReference>
<accession>B6K3H2</accession>
<dbReference type="RefSeq" id="XP_002174322.1">
    <property type="nucleotide sequence ID" value="XM_002174286.2"/>
</dbReference>
<dbReference type="InterPro" id="IPR035371">
    <property type="entry name" value="Nrap_D6"/>
</dbReference>
<dbReference type="AlphaFoldDB" id="B6K3H2"/>
<dbReference type="InterPro" id="IPR005554">
    <property type="entry name" value="NOL6/Upt22"/>
</dbReference>
<keyword evidence="5" id="KW-0690">Ribosome biogenesis</keyword>
<dbReference type="Pfam" id="PF17404">
    <property type="entry name" value="Nrap_D3"/>
    <property type="match status" value="1"/>
</dbReference>
<dbReference type="PANTHER" id="PTHR17972:SF0">
    <property type="entry name" value="NUCLEOLAR PROTEIN 6"/>
    <property type="match status" value="1"/>
</dbReference>
<dbReference type="Gene3D" id="1.10.1410.10">
    <property type="match status" value="1"/>
</dbReference>
<evidence type="ECO:0000256" key="6">
    <source>
        <dbReference type="SAM" id="MobiDB-lite"/>
    </source>
</evidence>
<dbReference type="PANTHER" id="PTHR17972">
    <property type="entry name" value="NUCLEOLAR RNA-ASSOCIATED PROTEIN"/>
    <property type="match status" value="1"/>
</dbReference>
<dbReference type="InterPro" id="IPR035368">
    <property type="entry name" value="Nrap_D3"/>
</dbReference>
<dbReference type="Pfam" id="PF17403">
    <property type="entry name" value="Nrap_D2"/>
    <property type="match status" value="1"/>
</dbReference>
<dbReference type="InterPro" id="IPR035370">
    <property type="entry name" value="Nrap_D5"/>
</dbReference>
<evidence type="ECO:0000259" key="7">
    <source>
        <dbReference type="Pfam" id="PF03813"/>
    </source>
</evidence>
<proteinExistence type="inferred from homology"/>
<protein>
    <recommendedName>
        <fullName evidence="5">U3 small nucleolar RNA-associated protein 22</fullName>
    </recommendedName>
</protein>
<feature type="domain" description="Nrap protein" evidence="11">
    <location>
        <begin position="814"/>
        <end position="967"/>
    </location>
</feature>
<evidence type="ECO:0000256" key="5">
    <source>
        <dbReference type="RuleBase" id="RU364032"/>
    </source>
</evidence>
<gene>
    <name evidence="14" type="primary">utp22</name>
    <name evidence="13" type="ORF">SJAG_03156</name>
</gene>
<dbReference type="JaponicusDB" id="SJAG_03156">
    <property type="gene designation" value="utp22"/>
</dbReference>
<dbReference type="GO" id="GO:0006409">
    <property type="term" value="P:tRNA export from nucleus"/>
    <property type="evidence" value="ECO:0000318"/>
    <property type="project" value="GO_Central"/>
</dbReference>
<evidence type="ECO:0000313" key="14">
    <source>
        <dbReference type="JaponicusDB" id="SJAG_03156"/>
    </source>
</evidence>
<feature type="domain" description="Nrap protein" evidence="10">
    <location>
        <begin position="619"/>
        <end position="812"/>
    </location>
</feature>
<feature type="domain" description="Nrap protein" evidence="7">
    <location>
        <begin position="165"/>
        <end position="303"/>
    </location>
</feature>
<reference evidence="13 15" key="1">
    <citation type="journal article" date="2011" name="Science">
        <title>Comparative functional genomics of the fission yeasts.</title>
        <authorList>
            <person name="Rhind N."/>
            <person name="Chen Z."/>
            <person name="Yassour M."/>
            <person name="Thompson D.A."/>
            <person name="Haas B.J."/>
            <person name="Habib N."/>
            <person name="Wapinski I."/>
            <person name="Roy S."/>
            <person name="Lin M.F."/>
            <person name="Heiman D.I."/>
            <person name="Young S.K."/>
            <person name="Furuya K."/>
            <person name="Guo Y."/>
            <person name="Pidoux A."/>
            <person name="Chen H.M."/>
            <person name="Robbertse B."/>
            <person name="Goldberg J.M."/>
            <person name="Aoki K."/>
            <person name="Bayne E.H."/>
            <person name="Berlin A.M."/>
            <person name="Desjardins C.A."/>
            <person name="Dobbs E."/>
            <person name="Dukaj L."/>
            <person name="Fan L."/>
            <person name="FitzGerald M.G."/>
            <person name="French C."/>
            <person name="Gujja S."/>
            <person name="Hansen K."/>
            <person name="Keifenheim D."/>
            <person name="Levin J.Z."/>
            <person name="Mosher R.A."/>
            <person name="Mueller C.A."/>
            <person name="Pfiffner J."/>
            <person name="Priest M."/>
            <person name="Russ C."/>
            <person name="Smialowska A."/>
            <person name="Swoboda P."/>
            <person name="Sykes S.M."/>
            <person name="Vaughn M."/>
            <person name="Vengrova S."/>
            <person name="Yoder R."/>
            <person name="Zeng Q."/>
            <person name="Allshire R."/>
            <person name="Baulcombe D."/>
            <person name="Birren B.W."/>
            <person name="Brown W."/>
            <person name="Ekwall K."/>
            <person name="Kellis M."/>
            <person name="Leatherwood J."/>
            <person name="Levin H."/>
            <person name="Margalit H."/>
            <person name="Martienssen R."/>
            <person name="Nieduszynski C.A."/>
            <person name="Spatafora J.W."/>
            <person name="Friedman N."/>
            <person name="Dalgaard J.Z."/>
            <person name="Baumann P."/>
            <person name="Niki H."/>
            <person name="Regev A."/>
            <person name="Nusbaum C."/>
        </authorList>
    </citation>
    <scope>NUCLEOTIDE SEQUENCE [LARGE SCALE GENOMIC DNA]</scope>
    <source>
        <strain evidence="15">yFS275 / FY16936</strain>
    </source>
</reference>
<dbReference type="OMA" id="NPHGGKE"/>
<keyword evidence="3 5" id="KW-0694">RNA-binding</keyword>
<evidence type="ECO:0000256" key="2">
    <source>
        <dbReference type="ARBA" id="ARBA00006674"/>
    </source>
</evidence>
<evidence type="ECO:0000313" key="13">
    <source>
        <dbReference type="EMBL" id="EEB08029.1"/>
    </source>
</evidence>
<dbReference type="Pfam" id="PF17406">
    <property type="entry name" value="Nrap_D5"/>
    <property type="match status" value="1"/>
</dbReference>
<keyword evidence="5" id="KW-0698">rRNA processing</keyword>
<sequence>MGVKDQTGQLSGSKHARNADEEMQDASFSEDVTEVHSDLRTKRPKSGHKAEVLEDLTLSKLSAFDLKVNELLKEVVVSGKRVAKALSFVNSLKKTIRKISEVREAPFWDAKKKLEHDYKLIIPFPQPLPPTDTNIKLSYKPPVSVEVSGLFGQDQACVSPDGWSIDLLIEIPGDLFTDKDYLNLRYFHKRAYYLAKIAGKVTKSLKDSCEISFTFLNDDTRKPILEIVPKDQTGSAKKHYRVRLLPYVNERFRIQKLLPHKNGIRTVESTEDHSLLPTPKYNYSILEDTSLGYYAKCVKEVASSPYFVNACALGNVWLNQHDFSSSVHECGFGFHEWCSLLAILMSSKDISAGFSLSSYLPAVQLFKGTLMFLASKELENSILQTNGSIDTSHFSSKPTFFDGRTGLNLFHKVNPVFFQKLQSAARHTLRLTGAADADAFDSVFLTKVNSPIMLYDVYGYIPVQLSVEEGDVTKDSDSAFTNYLDDIYQLLKRGLGDRIDFLTVFSATQMKWGLKDLWYTALPKEISIGILLNPDVSIRVIDIGPSAENEAEAAAFREFWGELSELRKFKDGTIAECVYWDCPTPEDRRRIPQRIIQKVLSRHIASTVGDCVRFVHDGFSDVLGRTALVNSTDTFHEFVPVLNAYHEAVKTVMTLEDMPLAIADVVPADEALRYSSSRIPGAETYATSPVNVVFNFESSARWPDDLESIQKTKIAFLLKMAEVLNAEENVERAMVGLENNDKPKFNNCFLQVMFTNGFTFNFRLRHDRELTLWDLRLKRRENVQEAKTGKFAYEHDFQFIPRHTLAIQAVCQKYRSCSKAIRLAKHWFYSHLLTDHVSDEIIELLAASVYVNLNSWQVPSSGETAFCRMLYFLSTWDWRFEPLIVDVNENMTADQRNEIRHAMDQHRKNDVSLSHAAFFVAVEYDLESKYLGWLTPSKVIANRITMLAKASFQLLTSTTPDLKLLFQPSLTSYHCIIRLRTSKLPIFREKAKLEYKNLQMLVSNRPGFDPVKSFVEELMRIYSDVAYFFYNKNGPRLIACVFDPRVLEPRPFKISLDYPFVVQKSGNVTLDIDLVMEEIRRLGGDMIKSVERV</sequence>
<comment type="subcellular location">
    <subcellularLocation>
        <location evidence="1 5">Nucleus</location>
        <location evidence="1 5">Nucleolus</location>
    </subcellularLocation>
</comment>
<evidence type="ECO:0000259" key="10">
    <source>
        <dbReference type="Pfam" id="PF17405"/>
    </source>
</evidence>
<keyword evidence="4 5" id="KW-0539">Nucleus</keyword>
<dbReference type="Gene3D" id="3.30.70.3030">
    <property type="match status" value="1"/>
</dbReference>
<dbReference type="HOGENOM" id="CLU_003502_1_0_1"/>
<feature type="domain" description="Nrap protein" evidence="9">
    <location>
        <begin position="453"/>
        <end position="604"/>
    </location>
</feature>
<dbReference type="GO" id="GO:0003723">
    <property type="term" value="F:RNA binding"/>
    <property type="evidence" value="ECO:0007669"/>
    <property type="project" value="UniProtKB-KW"/>
</dbReference>
<dbReference type="VEuPathDB" id="FungiDB:SJAG_03156"/>
<evidence type="ECO:0000259" key="8">
    <source>
        <dbReference type="Pfam" id="PF17403"/>
    </source>
</evidence>
<dbReference type="eggNOG" id="KOG2054">
    <property type="taxonomic scope" value="Eukaryota"/>
</dbReference>
<evidence type="ECO:0000256" key="3">
    <source>
        <dbReference type="ARBA" id="ARBA00022884"/>
    </source>
</evidence>
<feature type="domain" description="Nrap protein" evidence="12">
    <location>
        <begin position="970"/>
        <end position="1090"/>
    </location>
</feature>
<organism evidence="13 15">
    <name type="scientific">Schizosaccharomyces japonicus (strain yFS275 / FY16936)</name>
    <name type="common">Fission yeast</name>
    <dbReference type="NCBI Taxonomy" id="402676"/>
    <lineage>
        <taxon>Eukaryota</taxon>
        <taxon>Fungi</taxon>
        <taxon>Dikarya</taxon>
        <taxon>Ascomycota</taxon>
        <taxon>Taphrinomycotina</taxon>
        <taxon>Schizosaccharomycetes</taxon>
        <taxon>Schizosaccharomycetales</taxon>
        <taxon>Schizosaccharomycetaceae</taxon>
        <taxon>Schizosaccharomyces</taxon>
    </lineage>
</organism>
<keyword evidence="15" id="KW-1185">Reference proteome</keyword>
<dbReference type="Pfam" id="PF17405">
    <property type="entry name" value="Nrap_D4"/>
    <property type="match status" value="1"/>
</dbReference>
<feature type="region of interest" description="Disordered" evidence="6">
    <location>
        <begin position="1"/>
        <end position="47"/>
    </location>
</feature>
<evidence type="ECO:0000259" key="11">
    <source>
        <dbReference type="Pfam" id="PF17406"/>
    </source>
</evidence>
<comment type="similarity">
    <text evidence="2 5">Belongs to the NRAP family.</text>
</comment>
<dbReference type="InterPro" id="IPR035082">
    <property type="entry name" value="Nrap_D1"/>
</dbReference>
<dbReference type="GO" id="GO:0006364">
    <property type="term" value="P:rRNA processing"/>
    <property type="evidence" value="ECO:0000318"/>
    <property type="project" value="GO_Central"/>
</dbReference>
<dbReference type="InterPro" id="IPR035367">
    <property type="entry name" value="Nrap_D2"/>
</dbReference>
<dbReference type="Pfam" id="PF03813">
    <property type="entry name" value="Nrap"/>
    <property type="match status" value="1"/>
</dbReference>
<dbReference type="GO" id="GO:0034456">
    <property type="term" value="C:UTP-C complex"/>
    <property type="evidence" value="ECO:0000318"/>
    <property type="project" value="GO_Central"/>
</dbReference>
<dbReference type="STRING" id="402676.B6K3H2"/>
<dbReference type="GeneID" id="7048502"/>
<evidence type="ECO:0000313" key="15">
    <source>
        <dbReference type="Proteomes" id="UP000001744"/>
    </source>
</evidence>
<name>B6K3H2_SCHJY</name>